<dbReference type="InterPro" id="IPR001245">
    <property type="entry name" value="Ser-Thr/Tyr_kinase_cat_dom"/>
</dbReference>
<dbReference type="PRINTS" id="PR00109">
    <property type="entry name" value="TYRKINASE"/>
</dbReference>
<evidence type="ECO:0000313" key="2">
    <source>
        <dbReference type="EMBL" id="CAL1535237.1"/>
    </source>
</evidence>
<organism evidence="2 3">
    <name type="scientific">Lymnaea stagnalis</name>
    <name type="common">Great pond snail</name>
    <name type="synonym">Helix stagnalis</name>
    <dbReference type="NCBI Taxonomy" id="6523"/>
    <lineage>
        <taxon>Eukaryota</taxon>
        <taxon>Metazoa</taxon>
        <taxon>Spiralia</taxon>
        <taxon>Lophotrochozoa</taxon>
        <taxon>Mollusca</taxon>
        <taxon>Gastropoda</taxon>
        <taxon>Heterobranchia</taxon>
        <taxon>Euthyneura</taxon>
        <taxon>Panpulmonata</taxon>
        <taxon>Hygrophila</taxon>
        <taxon>Lymnaeoidea</taxon>
        <taxon>Lymnaeidae</taxon>
        <taxon>Lymnaea</taxon>
    </lineage>
</organism>
<dbReference type="InterPro" id="IPR011009">
    <property type="entry name" value="Kinase-like_dom_sf"/>
</dbReference>
<protein>
    <recommendedName>
        <fullName evidence="1">Protein kinase domain-containing protein</fullName>
    </recommendedName>
</protein>
<dbReference type="GO" id="GO:0004674">
    <property type="term" value="F:protein serine/threonine kinase activity"/>
    <property type="evidence" value="ECO:0007669"/>
    <property type="project" value="TreeGrafter"/>
</dbReference>
<dbReference type="EMBL" id="CAXITT010000195">
    <property type="protein sequence ID" value="CAL1535237.1"/>
    <property type="molecule type" value="Genomic_DNA"/>
</dbReference>
<gene>
    <name evidence="2" type="ORF">GSLYS_00009197001</name>
</gene>
<dbReference type="Proteomes" id="UP001497497">
    <property type="component" value="Unassembled WGS sequence"/>
</dbReference>
<dbReference type="Gene3D" id="1.10.510.10">
    <property type="entry name" value="Transferase(Phosphotransferase) domain 1"/>
    <property type="match status" value="1"/>
</dbReference>
<evidence type="ECO:0000259" key="1">
    <source>
        <dbReference type="PROSITE" id="PS50011"/>
    </source>
</evidence>
<dbReference type="GO" id="GO:0005524">
    <property type="term" value="F:ATP binding"/>
    <property type="evidence" value="ECO:0007669"/>
    <property type="project" value="InterPro"/>
</dbReference>
<dbReference type="SUPFAM" id="SSF56112">
    <property type="entry name" value="Protein kinase-like (PK-like)"/>
    <property type="match status" value="1"/>
</dbReference>
<dbReference type="InterPro" id="IPR051681">
    <property type="entry name" value="Ser/Thr_Kinases-Pseudokinases"/>
</dbReference>
<dbReference type="PIRSF" id="PIRSF000654">
    <property type="entry name" value="Integrin-linked_kinase"/>
    <property type="match status" value="1"/>
</dbReference>
<dbReference type="AlphaFoldDB" id="A0AAV2HN17"/>
<keyword evidence="3" id="KW-1185">Reference proteome</keyword>
<evidence type="ECO:0000313" key="3">
    <source>
        <dbReference type="Proteomes" id="UP001497497"/>
    </source>
</evidence>
<dbReference type="Pfam" id="PF07714">
    <property type="entry name" value="PK_Tyr_Ser-Thr"/>
    <property type="match status" value="1"/>
</dbReference>
<dbReference type="PANTHER" id="PTHR44329">
    <property type="entry name" value="SERINE/THREONINE-PROTEIN KINASE TNNI3K-RELATED"/>
    <property type="match status" value="1"/>
</dbReference>
<comment type="caution">
    <text evidence="2">The sequence shown here is derived from an EMBL/GenBank/DDBJ whole genome shotgun (WGS) entry which is preliminary data.</text>
</comment>
<name>A0AAV2HN17_LYMST</name>
<feature type="domain" description="Protein kinase" evidence="1">
    <location>
        <begin position="1"/>
        <end position="260"/>
    </location>
</feature>
<sequence>DLLGDNVYSQVFKGSYQHTEVAVKRLKAPLQPRDRNYFAAEVSMFEELCHSNVVQLIGVCTTDKLPLVVLEYMVLGNLHNWLHDPSRTALEHKQFYQIARDVSAGMLYLHQRQPPVLHLNLNSCNVLLGQGLHAKVADFGFSKLKHEADHKVTRGNNKTKQIQGNTAWMAPELLTGSDVIAKADVYSFAVVLWEMLTRKTPYDGMTVYQILENVRVNKRPPISGSCPAELTKLIQRSWDPNPAVRPGFKVNLYFLMQSFLMI</sequence>
<reference evidence="2 3" key="1">
    <citation type="submission" date="2024-04" db="EMBL/GenBank/DDBJ databases">
        <authorList>
            <consortium name="Genoscope - CEA"/>
            <person name="William W."/>
        </authorList>
    </citation>
    <scope>NUCLEOTIDE SEQUENCE [LARGE SCALE GENOMIC DNA]</scope>
</reference>
<dbReference type="CDD" id="cd13999">
    <property type="entry name" value="STKc_MAP3K-like"/>
    <property type="match status" value="1"/>
</dbReference>
<feature type="non-terminal residue" evidence="2">
    <location>
        <position position="1"/>
    </location>
</feature>
<dbReference type="InterPro" id="IPR000719">
    <property type="entry name" value="Prot_kinase_dom"/>
</dbReference>
<proteinExistence type="predicted"/>
<dbReference type="PROSITE" id="PS50011">
    <property type="entry name" value="PROTEIN_KINASE_DOM"/>
    <property type="match status" value="1"/>
</dbReference>
<accession>A0AAV2HN17</accession>